<organism evidence="2 3">
    <name type="scientific">Trifolium medium</name>
    <dbReference type="NCBI Taxonomy" id="97028"/>
    <lineage>
        <taxon>Eukaryota</taxon>
        <taxon>Viridiplantae</taxon>
        <taxon>Streptophyta</taxon>
        <taxon>Embryophyta</taxon>
        <taxon>Tracheophyta</taxon>
        <taxon>Spermatophyta</taxon>
        <taxon>Magnoliopsida</taxon>
        <taxon>eudicotyledons</taxon>
        <taxon>Gunneridae</taxon>
        <taxon>Pentapetalae</taxon>
        <taxon>rosids</taxon>
        <taxon>fabids</taxon>
        <taxon>Fabales</taxon>
        <taxon>Fabaceae</taxon>
        <taxon>Papilionoideae</taxon>
        <taxon>50 kb inversion clade</taxon>
        <taxon>NPAAA clade</taxon>
        <taxon>Hologalegina</taxon>
        <taxon>IRL clade</taxon>
        <taxon>Trifolieae</taxon>
        <taxon>Trifolium</taxon>
    </lineage>
</organism>
<keyword evidence="2" id="KW-0548">Nucleotidyltransferase</keyword>
<dbReference type="InterPro" id="IPR005135">
    <property type="entry name" value="Endo/exonuclease/phosphatase"/>
</dbReference>
<dbReference type="Proteomes" id="UP000265520">
    <property type="component" value="Unassembled WGS sequence"/>
</dbReference>
<proteinExistence type="predicted"/>
<evidence type="ECO:0000313" key="2">
    <source>
        <dbReference type="EMBL" id="MCI18564.1"/>
    </source>
</evidence>
<keyword evidence="2" id="KW-0808">Transferase</keyword>
<comment type="caution">
    <text evidence="2">The sequence shown here is derived from an EMBL/GenBank/DDBJ whole genome shotgun (WGS) entry which is preliminary data.</text>
</comment>
<keyword evidence="2" id="KW-0695">RNA-directed DNA polymerase</keyword>
<accession>A0A392Q382</accession>
<protein>
    <submittedName>
        <fullName evidence="2">Reverse transcriptase</fullName>
    </submittedName>
</protein>
<reference evidence="2 3" key="1">
    <citation type="journal article" date="2018" name="Front. Plant Sci.">
        <title>Red Clover (Trifolium pratense) and Zigzag Clover (T. medium) - A Picture of Genomic Similarities and Differences.</title>
        <authorList>
            <person name="Dluhosova J."/>
            <person name="Istvanek J."/>
            <person name="Nedelnik J."/>
            <person name="Repkova J."/>
        </authorList>
    </citation>
    <scope>NUCLEOTIDE SEQUENCE [LARGE SCALE GENOMIC DNA]</scope>
    <source>
        <strain evidence="3">cv. 10/8</strain>
        <tissue evidence="2">Leaf</tissue>
    </source>
</reference>
<sequence length="166" mass="19269">MLIWCGSREKAVCCFSGSGFVGVYLDWGVSYNRYFIVNVYSKCSLVEKRTMWRRMEQLKDYLGEDNWCVVGDFNSVLTATERRVFTGDITRGSNIENLVGEMGLLDLPLLGRRFTWFQPNGGAMNQLDRFLVSDGWWDFWGEPSQWALARDVSDHYPIIMRYSSQL</sequence>
<evidence type="ECO:0000259" key="1">
    <source>
        <dbReference type="Pfam" id="PF03372"/>
    </source>
</evidence>
<dbReference type="GO" id="GO:0003964">
    <property type="term" value="F:RNA-directed DNA polymerase activity"/>
    <property type="evidence" value="ECO:0007669"/>
    <property type="project" value="UniProtKB-KW"/>
</dbReference>
<dbReference type="PANTHER" id="PTHR33710:SF64">
    <property type="entry name" value="ENDONUCLEASE_EXONUCLEASE_PHOSPHATASE DOMAIN-CONTAINING PROTEIN"/>
    <property type="match status" value="1"/>
</dbReference>
<dbReference type="AlphaFoldDB" id="A0A392Q382"/>
<dbReference type="InterPro" id="IPR036691">
    <property type="entry name" value="Endo/exonu/phosph_ase_sf"/>
</dbReference>
<dbReference type="Gene3D" id="3.60.10.10">
    <property type="entry name" value="Endonuclease/exonuclease/phosphatase"/>
    <property type="match status" value="1"/>
</dbReference>
<name>A0A392Q382_9FABA</name>
<dbReference type="Pfam" id="PF03372">
    <property type="entry name" value="Exo_endo_phos"/>
    <property type="match status" value="1"/>
</dbReference>
<keyword evidence="3" id="KW-1185">Reference proteome</keyword>
<evidence type="ECO:0000313" key="3">
    <source>
        <dbReference type="Proteomes" id="UP000265520"/>
    </source>
</evidence>
<dbReference type="SUPFAM" id="SSF56219">
    <property type="entry name" value="DNase I-like"/>
    <property type="match status" value="1"/>
</dbReference>
<dbReference type="PANTHER" id="PTHR33710">
    <property type="entry name" value="BNAC02G09200D PROTEIN"/>
    <property type="match status" value="1"/>
</dbReference>
<feature type="domain" description="Endonuclease/exonuclease/phosphatase" evidence="1">
    <location>
        <begin position="56"/>
        <end position="155"/>
    </location>
</feature>
<dbReference type="EMBL" id="LXQA010110740">
    <property type="protein sequence ID" value="MCI18564.1"/>
    <property type="molecule type" value="Genomic_DNA"/>
</dbReference>